<evidence type="ECO:0000256" key="16">
    <source>
        <dbReference type="ARBA" id="ARBA00023065"/>
    </source>
</evidence>
<evidence type="ECO:0000256" key="18">
    <source>
        <dbReference type="ARBA" id="ARBA00047282"/>
    </source>
</evidence>
<feature type="transmembrane region" description="Helical" evidence="20">
    <location>
        <begin position="315"/>
        <end position="335"/>
    </location>
</feature>
<dbReference type="GO" id="GO:0005524">
    <property type="term" value="F:ATP binding"/>
    <property type="evidence" value="ECO:0007669"/>
    <property type="project" value="UniProtKB-KW"/>
</dbReference>
<dbReference type="EMBL" id="JARKIK010000081">
    <property type="protein sequence ID" value="KAK8725902.1"/>
    <property type="molecule type" value="Genomic_DNA"/>
</dbReference>
<dbReference type="SMART" id="SM00831">
    <property type="entry name" value="Cation_ATPase_N"/>
    <property type="match status" value="1"/>
</dbReference>
<evidence type="ECO:0000259" key="21">
    <source>
        <dbReference type="SMART" id="SM00831"/>
    </source>
</evidence>
<comment type="caution">
    <text evidence="20">Lacks conserved residue(s) required for the propagation of feature annotation.</text>
</comment>
<dbReference type="NCBIfam" id="TIGR01522">
    <property type="entry name" value="ATPase-IIA2_Ca"/>
    <property type="match status" value="1"/>
</dbReference>
<keyword evidence="11" id="KW-0460">Magnesium</keyword>
<dbReference type="NCBIfam" id="TIGR01494">
    <property type="entry name" value="ATPase_P-type"/>
    <property type="match status" value="3"/>
</dbReference>
<evidence type="ECO:0000256" key="20">
    <source>
        <dbReference type="RuleBase" id="RU361146"/>
    </source>
</evidence>
<dbReference type="InterPro" id="IPR004014">
    <property type="entry name" value="ATPase_P-typ_cation-transptr_N"/>
</dbReference>
<dbReference type="SFLD" id="SFLDG00002">
    <property type="entry name" value="C1.7:_P-type_atpase_like"/>
    <property type="match status" value="1"/>
</dbReference>
<dbReference type="InterPro" id="IPR023214">
    <property type="entry name" value="HAD_sf"/>
</dbReference>
<dbReference type="PANTHER" id="PTHR42861">
    <property type="entry name" value="CALCIUM-TRANSPORTING ATPASE"/>
    <property type="match status" value="1"/>
</dbReference>
<keyword evidence="12" id="KW-0703">Sarcoplasmic reticulum</keyword>
<feature type="transmembrane region" description="Helical" evidence="20">
    <location>
        <begin position="341"/>
        <end position="366"/>
    </location>
</feature>
<dbReference type="SFLD" id="SFLDS00003">
    <property type="entry name" value="Haloacid_Dehalogenase"/>
    <property type="match status" value="1"/>
</dbReference>
<keyword evidence="7" id="KW-0479">Metal-binding</keyword>
<accession>A0AAW0W8I7</accession>
<evidence type="ECO:0000256" key="5">
    <source>
        <dbReference type="ARBA" id="ARBA00022568"/>
    </source>
</evidence>
<dbReference type="Pfam" id="PF00690">
    <property type="entry name" value="Cation_ATPase_N"/>
    <property type="match status" value="1"/>
</dbReference>
<proteinExistence type="inferred from homology"/>
<keyword evidence="15" id="KW-0333">Golgi apparatus</keyword>
<feature type="transmembrane region" description="Helical" evidence="20">
    <location>
        <begin position="885"/>
        <end position="906"/>
    </location>
</feature>
<keyword evidence="8 20" id="KW-0547">Nucleotide-binding</keyword>
<evidence type="ECO:0000256" key="19">
    <source>
        <dbReference type="ARBA" id="ARBA00047330"/>
    </source>
</evidence>
<evidence type="ECO:0000256" key="14">
    <source>
        <dbReference type="ARBA" id="ARBA00022989"/>
    </source>
</evidence>
<dbReference type="PRINTS" id="PR00119">
    <property type="entry name" value="CATATPASE"/>
</dbReference>
<dbReference type="InterPro" id="IPR036412">
    <property type="entry name" value="HAD-like_sf"/>
</dbReference>
<evidence type="ECO:0000256" key="4">
    <source>
        <dbReference type="ARBA" id="ARBA00022448"/>
    </source>
</evidence>
<keyword evidence="17 20" id="KW-0472">Membrane</keyword>
<feature type="transmembrane region" description="Helical" evidence="20">
    <location>
        <begin position="818"/>
        <end position="838"/>
    </location>
</feature>
<dbReference type="Proteomes" id="UP001445076">
    <property type="component" value="Unassembled WGS sequence"/>
</dbReference>
<protein>
    <recommendedName>
        <fullName evidence="20">Calcium-transporting ATPase</fullName>
        <ecNumber evidence="20">7.2.2.10</ecNumber>
    </recommendedName>
</protein>
<keyword evidence="5 20" id="KW-0109">Calcium transport</keyword>
<dbReference type="Gene3D" id="2.70.150.10">
    <property type="entry name" value="Calcium-transporting ATPase, cytoplasmic transduction domain A"/>
    <property type="match status" value="1"/>
</dbReference>
<comment type="function">
    <text evidence="20">Catalyzes the hydrolysis of ATP coupled with the transport of calcium.</text>
</comment>
<dbReference type="InterPro" id="IPR044492">
    <property type="entry name" value="P_typ_ATPase_HD_dom"/>
</dbReference>
<dbReference type="GO" id="GO:0046872">
    <property type="term" value="F:metal ion binding"/>
    <property type="evidence" value="ECO:0007669"/>
    <property type="project" value="UniProtKB-KW"/>
</dbReference>
<keyword evidence="9 20" id="KW-0106">Calcium</keyword>
<dbReference type="GO" id="GO:0005794">
    <property type="term" value="C:Golgi apparatus"/>
    <property type="evidence" value="ECO:0007669"/>
    <property type="project" value="UniProtKB-SubCell"/>
</dbReference>
<dbReference type="SUPFAM" id="SSF81653">
    <property type="entry name" value="Calcium ATPase, transduction domain A"/>
    <property type="match status" value="1"/>
</dbReference>
<name>A0AAW0W8I7_CHEQU</name>
<dbReference type="Pfam" id="PF00689">
    <property type="entry name" value="Cation_ATPase_C"/>
    <property type="match status" value="1"/>
</dbReference>
<comment type="similarity">
    <text evidence="3">Belongs to the cation transport ATPase (P-type) (TC 3.A.3) family. Type IIA subfamily.</text>
</comment>
<dbReference type="EC" id="7.2.2.10" evidence="20"/>
<organism evidence="22 23">
    <name type="scientific">Cherax quadricarinatus</name>
    <name type="common">Australian red claw crayfish</name>
    <dbReference type="NCBI Taxonomy" id="27406"/>
    <lineage>
        <taxon>Eukaryota</taxon>
        <taxon>Metazoa</taxon>
        <taxon>Ecdysozoa</taxon>
        <taxon>Arthropoda</taxon>
        <taxon>Crustacea</taxon>
        <taxon>Multicrustacea</taxon>
        <taxon>Malacostraca</taxon>
        <taxon>Eumalacostraca</taxon>
        <taxon>Eucarida</taxon>
        <taxon>Decapoda</taxon>
        <taxon>Pleocyemata</taxon>
        <taxon>Astacidea</taxon>
        <taxon>Parastacoidea</taxon>
        <taxon>Parastacidae</taxon>
        <taxon>Cherax</taxon>
    </lineage>
</organism>
<dbReference type="Gene3D" id="1.20.1110.10">
    <property type="entry name" value="Calcium-transporting ATPase, transmembrane domain"/>
    <property type="match status" value="1"/>
</dbReference>
<dbReference type="GO" id="GO:0033017">
    <property type="term" value="C:sarcoplasmic reticulum membrane"/>
    <property type="evidence" value="ECO:0007669"/>
    <property type="project" value="UniProtKB-SubCell"/>
</dbReference>
<evidence type="ECO:0000256" key="10">
    <source>
        <dbReference type="ARBA" id="ARBA00022840"/>
    </source>
</evidence>
<comment type="subcellular location">
    <subcellularLocation>
        <location evidence="1">Golgi apparatus</location>
        <location evidence="1">trans-Golgi network membrane</location>
        <topology evidence="1">Multi-pass membrane protein</topology>
    </subcellularLocation>
    <subcellularLocation>
        <location evidence="20">Membrane</location>
        <topology evidence="20">Multi-pass membrane protein</topology>
    </subcellularLocation>
    <subcellularLocation>
        <location evidence="2">Sarcoplasmic reticulum membrane</location>
        <topology evidence="2">Multi-pass membrane protein</topology>
    </subcellularLocation>
</comment>
<evidence type="ECO:0000313" key="22">
    <source>
        <dbReference type="EMBL" id="KAK8725902.1"/>
    </source>
</evidence>
<dbReference type="InterPro" id="IPR006413">
    <property type="entry name" value="P-type_ATPase_IIA_PMR1"/>
</dbReference>
<reference evidence="22" key="2">
    <citation type="submission" date="2024-01" db="EMBL/GenBank/DDBJ databases">
        <authorList>
            <person name="He J."/>
            <person name="Wang M."/>
            <person name="Zheng J."/>
            <person name="Liu Z."/>
        </authorList>
    </citation>
    <scope>NUCLEOTIDE SEQUENCE</scope>
    <source>
        <strain evidence="22">ZL_2023a</strain>
        <tissue evidence="22">Muscle</tissue>
    </source>
</reference>
<gene>
    <name evidence="22" type="ORF">OTU49_010545</name>
</gene>
<dbReference type="FunFam" id="3.40.1110.10:FF:000006">
    <property type="entry name" value="Calcium-transporting ATPase"/>
    <property type="match status" value="1"/>
</dbReference>
<evidence type="ECO:0000256" key="3">
    <source>
        <dbReference type="ARBA" id="ARBA00005675"/>
    </source>
</evidence>
<dbReference type="GO" id="GO:0005388">
    <property type="term" value="F:P-type calcium transporter activity"/>
    <property type="evidence" value="ECO:0007669"/>
    <property type="project" value="UniProtKB-EC"/>
</dbReference>
<dbReference type="PROSITE" id="PS00154">
    <property type="entry name" value="ATPASE_E1_E2"/>
    <property type="match status" value="1"/>
</dbReference>
<feature type="domain" description="Cation-transporting P-type ATPase N-terminal" evidence="21">
    <location>
        <begin position="71"/>
        <end position="145"/>
    </location>
</feature>
<dbReference type="InterPro" id="IPR023299">
    <property type="entry name" value="ATPase_P-typ_cyto_dom_N"/>
</dbReference>
<dbReference type="SUPFAM" id="SSF81660">
    <property type="entry name" value="Metal cation-transporting ATPase, ATP-binding domain N"/>
    <property type="match status" value="1"/>
</dbReference>
<dbReference type="InterPro" id="IPR059000">
    <property type="entry name" value="ATPase_P-type_domA"/>
</dbReference>
<dbReference type="EMBL" id="JARKIK010000081">
    <property type="protein sequence ID" value="KAK8725901.1"/>
    <property type="molecule type" value="Genomic_DNA"/>
</dbReference>
<dbReference type="GO" id="GO:0016887">
    <property type="term" value="F:ATP hydrolysis activity"/>
    <property type="evidence" value="ECO:0007669"/>
    <property type="project" value="InterPro"/>
</dbReference>
<evidence type="ECO:0000256" key="13">
    <source>
        <dbReference type="ARBA" id="ARBA00022967"/>
    </source>
</evidence>
<feature type="transmembrane region" description="Helical" evidence="20">
    <location>
        <begin position="152"/>
        <end position="169"/>
    </location>
</feature>
<dbReference type="InterPro" id="IPR023298">
    <property type="entry name" value="ATPase_P-typ_TM_dom_sf"/>
</dbReference>
<evidence type="ECO:0000256" key="8">
    <source>
        <dbReference type="ARBA" id="ARBA00022741"/>
    </source>
</evidence>
<reference evidence="22 23" key="1">
    <citation type="journal article" date="2024" name="BMC Genomics">
        <title>Genome assembly of redclaw crayfish (Cherax quadricarinatus) provides insights into its immune adaptation and hypoxia tolerance.</title>
        <authorList>
            <person name="Liu Z."/>
            <person name="Zheng J."/>
            <person name="Li H."/>
            <person name="Fang K."/>
            <person name="Wang S."/>
            <person name="He J."/>
            <person name="Zhou D."/>
            <person name="Weng S."/>
            <person name="Chi M."/>
            <person name="Gu Z."/>
            <person name="He J."/>
            <person name="Li F."/>
            <person name="Wang M."/>
        </authorList>
    </citation>
    <scope>NUCLEOTIDE SEQUENCE [LARGE SCALE GENOMIC DNA]</scope>
    <source>
        <strain evidence="22">ZL_2023a</strain>
    </source>
</reference>
<dbReference type="SUPFAM" id="SSF81665">
    <property type="entry name" value="Calcium ATPase, transmembrane domain M"/>
    <property type="match status" value="1"/>
</dbReference>
<keyword evidence="16 20" id="KW-0406">Ion transport</keyword>
<evidence type="ECO:0000256" key="9">
    <source>
        <dbReference type="ARBA" id="ARBA00022837"/>
    </source>
</evidence>
<dbReference type="SFLD" id="SFLDF00027">
    <property type="entry name" value="p-type_atpase"/>
    <property type="match status" value="1"/>
</dbReference>
<evidence type="ECO:0000256" key="7">
    <source>
        <dbReference type="ARBA" id="ARBA00022723"/>
    </source>
</evidence>
<dbReference type="Pfam" id="PF13246">
    <property type="entry name" value="Cation_ATPase"/>
    <property type="match status" value="1"/>
</dbReference>
<dbReference type="Pfam" id="PF00122">
    <property type="entry name" value="E1-E2_ATPase"/>
    <property type="match status" value="1"/>
</dbReference>
<comment type="caution">
    <text evidence="22">The sequence shown here is derived from an EMBL/GenBank/DDBJ whole genome shotgun (WGS) entry which is preliminary data.</text>
</comment>
<keyword evidence="4 20" id="KW-0813">Transport</keyword>
<evidence type="ECO:0000256" key="11">
    <source>
        <dbReference type="ARBA" id="ARBA00022842"/>
    </source>
</evidence>
<dbReference type="SUPFAM" id="SSF56784">
    <property type="entry name" value="HAD-like"/>
    <property type="match status" value="1"/>
</dbReference>
<evidence type="ECO:0000256" key="15">
    <source>
        <dbReference type="ARBA" id="ARBA00023034"/>
    </source>
</evidence>
<sequence length="973" mass="106222">MSMKISARFHRGNLHNVDEKIPNGHSTIIYIREGPGVLSSSCSTPENTILEVPSTTPDTGGVSGMWLSGREGGGLPWEEISRVLHTDPNLGISSREVLNRRQLVGYNEFSEAVDDPLWKKYLGQFKEPLILLLLASSFVSLCMGQFDDAVVITLAIVIVASVAFIQELRTDKALEELKKQVPATCTCLRDGNIREYQARELVPGDIVHLNIGDRVPADLRLFEALDLSIDESSFTGETEPAPKICSVITTSNYSTSGSMGNLAYMGTFVRTGRGKGIVISTGEKSQFGELFRMMQEEEAPRTPLQKNMDELAKKLSVFSFGFIGIVFILGLYQGIPIHKIFNIAVSLAVAAIPEGLPIVVTMTLCLGIRRMAQRSALVKGLHTVETLGCVTTVCSDKTGTLTKNEMTVTSIATSEGDECRMTGVGYSTDGEVVFEGGYSELANEAVTKLLETGAVCNNAQIIGGQLLGQPTEGAILAAAIKHGVYNARDKYQRLEEIPFKSETKTMSVKVKNKKTGEVEWIVKGAIEAVLRSCTHYHQNMALLPLSQEKQHKILTASLERGRQGLRVIGIARGSSLLELSYMGMLGIMDPPREGARSSVTTLQSTGVRVKMVTGDAQETACAIAQAVGLHVRPGTVFSGEQLDNMDDRVLTGLVSDATVFYRVSPRHKLRIVKALQECGEIVGMTGDGVNDVVALKRANIGISMGKMGSAVSKEAADMILNDDNFTTILSAIEEGKCIFHNISNFVQFQVSTSLVALSLIALSTLFGLPSPLNPMQILLINVIMDGPPALTLGMEPIDDDVKVQPPRDTTKDLITKKLIKNCVISASVIICGTLWVFRSEMSDGVVTARDTTMTFACFVMYDMFNAMSCRSESKSVLEIGITSNWYLFVALTATIVCLLGVVYLPFLQWVFQTEGIHISDWIHLLCLTSTVLLVSEFRKFLDRRHEYSAAVFSSKRFWSSKKSSKSSSWVDEV</sequence>
<evidence type="ECO:0000256" key="6">
    <source>
        <dbReference type="ARBA" id="ARBA00022692"/>
    </source>
</evidence>
<comment type="catalytic activity">
    <reaction evidence="18">
        <text>Ca(2+)(in) + ATP + H2O = Ca(2+)(out) + ADP + phosphate + H(+)</text>
        <dbReference type="Rhea" id="RHEA:18105"/>
        <dbReference type="ChEBI" id="CHEBI:15377"/>
        <dbReference type="ChEBI" id="CHEBI:15378"/>
        <dbReference type="ChEBI" id="CHEBI:29108"/>
        <dbReference type="ChEBI" id="CHEBI:30616"/>
        <dbReference type="ChEBI" id="CHEBI:43474"/>
        <dbReference type="ChEBI" id="CHEBI:456216"/>
        <dbReference type="EC" id="7.2.2.10"/>
    </reaction>
    <physiologicalReaction direction="left-to-right" evidence="18">
        <dbReference type="Rhea" id="RHEA:18106"/>
    </physiologicalReaction>
</comment>
<dbReference type="InterPro" id="IPR018303">
    <property type="entry name" value="ATPase_P-typ_P_site"/>
</dbReference>
<keyword evidence="14 20" id="KW-1133">Transmembrane helix</keyword>
<keyword evidence="13" id="KW-1278">Translocase</keyword>
<dbReference type="Gene3D" id="3.40.50.1000">
    <property type="entry name" value="HAD superfamily/HAD-like"/>
    <property type="match status" value="1"/>
</dbReference>
<evidence type="ECO:0000256" key="1">
    <source>
        <dbReference type="ARBA" id="ARBA00004166"/>
    </source>
</evidence>
<comment type="catalytic activity">
    <reaction evidence="19">
        <text>Mn(2+)(in) + ATP + H2O = Mn(2+)(out) + ADP + phosphate + H(+)</text>
        <dbReference type="Rhea" id="RHEA:66820"/>
        <dbReference type="ChEBI" id="CHEBI:15377"/>
        <dbReference type="ChEBI" id="CHEBI:15378"/>
        <dbReference type="ChEBI" id="CHEBI:29035"/>
        <dbReference type="ChEBI" id="CHEBI:30616"/>
        <dbReference type="ChEBI" id="CHEBI:43474"/>
        <dbReference type="ChEBI" id="CHEBI:456216"/>
    </reaction>
    <physiologicalReaction direction="left-to-right" evidence="19">
        <dbReference type="Rhea" id="RHEA:66821"/>
    </physiologicalReaction>
</comment>
<dbReference type="InterPro" id="IPR006068">
    <property type="entry name" value="ATPase_P-typ_cation-transptr_C"/>
</dbReference>
<keyword evidence="10 20" id="KW-0067">ATP-binding</keyword>
<keyword evidence="23" id="KW-1185">Reference proteome</keyword>
<dbReference type="FunFam" id="2.70.150.10:FF:000008">
    <property type="entry name" value="Calcium-transporting ATPase"/>
    <property type="match status" value="1"/>
</dbReference>
<evidence type="ECO:0000313" key="23">
    <source>
        <dbReference type="Proteomes" id="UP001445076"/>
    </source>
</evidence>
<evidence type="ECO:0000256" key="17">
    <source>
        <dbReference type="ARBA" id="ARBA00023136"/>
    </source>
</evidence>
<evidence type="ECO:0000256" key="2">
    <source>
        <dbReference type="ARBA" id="ARBA00004326"/>
    </source>
</evidence>
<dbReference type="Gene3D" id="3.40.1110.10">
    <property type="entry name" value="Calcium-transporting ATPase, cytoplasmic domain N"/>
    <property type="match status" value="1"/>
</dbReference>
<keyword evidence="6 20" id="KW-0812">Transmembrane</keyword>
<dbReference type="InterPro" id="IPR008250">
    <property type="entry name" value="ATPase_P-typ_transduc_dom_A_sf"/>
</dbReference>
<evidence type="ECO:0000256" key="12">
    <source>
        <dbReference type="ARBA" id="ARBA00022951"/>
    </source>
</evidence>
<dbReference type="PRINTS" id="PR00120">
    <property type="entry name" value="HATPASE"/>
</dbReference>
<dbReference type="InterPro" id="IPR001757">
    <property type="entry name" value="P_typ_ATPase"/>
</dbReference>
<dbReference type="AlphaFoldDB" id="A0AAW0W8I7"/>